<dbReference type="GeneID" id="111130511"/>
<evidence type="ECO:0000313" key="3">
    <source>
        <dbReference type="RefSeq" id="XP_022333365.1"/>
    </source>
</evidence>
<reference evidence="3" key="2">
    <citation type="submission" date="2025-08" db="UniProtKB">
        <authorList>
            <consortium name="RefSeq"/>
        </authorList>
    </citation>
    <scope>IDENTIFICATION</scope>
    <source>
        <tissue evidence="3">Whole sample</tissue>
    </source>
</reference>
<keyword evidence="2" id="KW-1185">Reference proteome</keyword>
<reference evidence="2" key="1">
    <citation type="submission" date="2024-06" db="UniProtKB">
        <authorList>
            <consortium name="RefSeq"/>
        </authorList>
    </citation>
    <scope>NUCLEOTIDE SEQUENCE [LARGE SCALE GENOMIC DNA]</scope>
</reference>
<protein>
    <submittedName>
        <fullName evidence="3">Flavin reductase (NADPH)-like</fullName>
    </submittedName>
</protein>
<gene>
    <name evidence="3" type="primary">LOC111130511</name>
</gene>
<proteinExistence type="predicted"/>
<dbReference type="SUPFAM" id="SSF51735">
    <property type="entry name" value="NAD(P)-binding Rossmann-fold domains"/>
    <property type="match status" value="1"/>
</dbReference>
<dbReference type="PANTHER" id="PTHR15020:SF50">
    <property type="entry name" value="UPF0659 PROTEIN YMR090W"/>
    <property type="match status" value="1"/>
</dbReference>
<evidence type="ECO:0000259" key="1">
    <source>
        <dbReference type="Pfam" id="PF13460"/>
    </source>
</evidence>
<dbReference type="InterPro" id="IPR036291">
    <property type="entry name" value="NAD(P)-bd_dom_sf"/>
</dbReference>
<evidence type="ECO:0000313" key="2">
    <source>
        <dbReference type="Proteomes" id="UP000694844"/>
    </source>
</evidence>
<accession>A0A8B8DZH5</accession>
<name>A0A8B8DZH5_CRAVI</name>
<dbReference type="Gene3D" id="3.40.50.720">
    <property type="entry name" value="NAD(P)-binding Rossmann-like Domain"/>
    <property type="match status" value="1"/>
</dbReference>
<sequence>MKISVLGATGPSGQQTVLEALERGYSVVALVRNPEKLTVKDDKLQVCKVDILKEEDLVPHIKGSYAVVSCIGGRASLFGWTPCSLYTHSMKSIVGAMRKSGVNRLIAMSAWGTKATEGEPFMIKWMLLPLLLVM</sequence>
<dbReference type="Pfam" id="PF13460">
    <property type="entry name" value="NAD_binding_10"/>
    <property type="match status" value="1"/>
</dbReference>
<dbReference type="GO" id="GO:0003824">
    <property type="term" value="F:catalytic activity"/>
    <property type="evidence" value="ECO:0007669"/>
    <property type="project" value="UniProtKB-ARBA"/>
</dbReference>
<dbReference type="PANTHER" id="PTHR15020">
    <property type="entry name" value="FLAVIN REDUCTASE-RELATED"/>
    <property type="match status" value="1"/>
</dbReference>
<dbReference type="InterPro" id="IPR016040">
    <property type="entry name" value="NAD(P)-bd_dom"/>
</dbReference>
<dbReference type="Proteomes" id="UP000694844">
    <property type="component" value="Chromosome 1"/>
</dbReference>
<dbReference type="OrthoDB" id="419598at2759"/>
<dbReference type="KEGG" id="cvn:111130511"/>
<dbReference type="RefSeq" id="XP_022333365.1">
    <property type="nucleotide sequence ID" value="XM_022477657.1"/>
</dbReference>
<organism evidence="2 3">
    <name type="scientific">Crassostrea virginica</name>
    <name type="common">Eastern oyster</name>
    <dbReference type="NCBI Taxonomy" id="6565"/>
    <lineage>
        <taxon>Eukaryota</taxon>
        <taxon>Metazoa</taxon>
        <taxon>Spiralia</taxon>
        <taxon>Lophotrochozoa</taxon>
        <taxon>Mollusca</taxon>
        <taxon>Bivalvia</taxon>
        <taxon>Autobranchia</taxon>
        <taxon>Pteriomorphia</taxon>
        <taxon>Ostreida</taxon>
        <taxon>Ostreoidea</taxon>
        <taxon>Ostreidae</taxon>
        <taxon>Crassostrea</taxon>
    </lineage>
</organism>
<feature type="domain" description="NAD(P)-binding" evidence="1">
    <location>
        <begin position="7"/>
        <end position="120"/>
    </location>
</feature>
<dbReference type="AlphaFoldDB" id="A0A8B8DZH5"/>